<name>A0A8J4XMJ2_CHIOP</name>
<keyword evidence="2" id="KW-1185">Reference proteome</keyword>
<evidence type="ECO:0000313" key="2">
    <source>
        <dbReference type="Proteomes" id="UP000770661"/>
    </source>
</evidence>
<reference evidence="1" key="1">
    <citation type="submission" date="2020-07" db="EMBL/GenBank/DDBJ databases">
        <title>The High-quality genome of the commercially important snow crab, Chionoecetes opilio.</title>
        <authorList>
            <person name="Jeong J.-H."/>
            <person name="Ryu S."/>
        </authorList>
    </citation>
    <scope>NUCLEOTIDE SEQUENCE</scope>
    <source>
        <strain evidence="1">MADBK_172401_WGS</strain>
        <tissue evidence="1">Digestive gland</tissue>
    </source>
</reference>
<dbReference type="AlphaFoldDB" id="A0A8J4XMJ2"/>
<accession>A0A8J4XMJ2</accession>
<protein>
    <submittedName>
        <fullName evidence="1">Uncharacterized protein</fullName>
    </submittedName>
</protein>
<gene>
    <name evidence="1" type="ORF">GWK47_022909</name>
</gene>
<dbReference type="Proteomes" id="UP000770661">
    <property type="component" value="Unassembled WGS sequence"/>
</dbReference>
<organism evidence="1 2">
    <name type="scientific">Chionoecetes opilio</name>
    <name type="common">Atlantic snow crab</name>
    <name type="synonym">Cancer opilio</name>
    <dbReference type="NCBI Taxonomy" id="41210"/>
    <lineage>
        <taxon>Eukaryota</taxon>
        <taxon>Metazoa</taxon>
        <taxon>Ecdysozoa</taxon>
        <taxon>Arthropoda</taxon>
        <taxon>Crustacea</taxon>
        <taxon>Multicrustacea</taxon>
        <taxon>Malacostraca</taxon>
        <taxon>Eumalacostraca</taxon>
        <taxon>Eucarida</taxon>
        <taxon>Decapoda</taxon>
        <taxon>Pleocyemata</taxon>
        <taxon>Brachyura</taxon>
        <taxon>Eubrachyura</taxon>
        <taxon>Majoidea</taxon>
        <taxon>Majidae</taxon>
        <taxon>Chionoecetes</taxon>
    </lineage>
</organism>
<dbReference type="EMBL" id="JACEEZ010024241">
    <property type="protein sequence ID" value="KAG0710391.1"/>
    <property type="molecule type" value="Genomic_DNA"/>
</dbReference>
<proteinExistence type="predicted"/>
<sequence length="128" mass="13930">MLRRYRSQLAAEVKTIPSSYNSSYRSLWTGRSLPVVTVRGWIGCLSSSPATASKKLIGGRSQSGKVGLEEAMASAVGLKRSSTTGALRAVVLCRSIQRRQHMDPRGACTLLEQKLGRRLLSPRLPATM</sequence>
<comment type="caution">
    <text evidence="1">The sequence shown here is derived from an EMBL/GenBank/DDBJ whole genome shotgun (WGS) entry which is preliminary data.</text>
</comment>
<evidence type="ECO:0000313" key="1">
    <source>
        <dbReference type="EMBL" id="KAG0710391.1"/>
    </source>
</evidence>